<dbReference type="Gene3D" id="1.10.510.10">
    <property type="entry name" value="Transferase(Phosphotransferase) domain 1"/>
    <property type="match status" value="1"/>
</dbReference>
<gene>
    <name evidence="2" type="ORF">I4J89_13765</name>
</gene>
<proteinExistence type="predicted"/>
<dbReference type="AlphaFoldDB" id="A0A931FX95"/>
<dbReference type="Gene3D" id="1.20.58.840">
    <property type="match status" value="1"/>
</dbReference>
<dbReference type="InterPro" id="IPR002575">
    <property type="entry name" value="Aminoglycoside_PTrfase"/>
</dbReference>
<dbReference type="SUPFAM" id="SSF56112">
    <property type="entry name" value="Protein kinase-like (PK-like)"/>
    <property type="match status" value="1"/>
</dbReference>
<dbReference type="EMBL" id="JADQTO010000005">
    <property type="protein sequence ID" value="MBG0562527.1"/>
    <property type="molecule type" value="Genomic_DNA"/>
</dbReference>
<keyword evidence="3" id="KW-1185">Reference proteome</keyword>
<name>A0A931FX95_9ACTN</name>
<organism evidence="2 3">
    <name type="scientific">Actinoplanes aureus</name>
    <dbReference type="NCBI Taxonomy" id="2792083"/>
    <lineage>
        <taxon>Bacteria</taxon>
        <taxon>Bacillati</taxon>
        <taxon>Actinomycetota</taxon>
        <taxon>Actinomycetes</taxon>
        <taxon>Micromonosporales</taxon>
        <taxon>Micromonosporaceae</taxon>
        <taxon>Actinoplanes</taxon>
    </lineage>
</organism>
<evidence type="ECO:0000313" key="2">
    <source>
        <dbReference type="EMBL" id="MBG0562527.1"/>
    </source>
</evidence>
<dbReference type="InterPro" id="IPR011009">
    <property type="entry name" value="Kinase-like_dom_sf"/>
</dbReference>
<comment type="caution">
    <text evidence="2">The sequence shown here is derived from an EMBL/GenBank/DDBJ whole genome shotgun (WGS) entry which is preliminary data.</text>
</comment>
<reference evidence="2" key="1">
    <citation type="submission" date="2020-11" db="EMBL/GenBank/DDBJ databases">
        <title>Isolation and identification of active actinomycetes.</title>
        <authorList>
            <person name="Sun X."/>
        </authorList>
    </citation>
    <scope>NUCLEOTIDE SEQUENCE</scope>
    <source>
        <strain evidence="2">NEAU-A11</strain>
    </source>
</reference>
<protein>
    <submittedName>
        <fullName evidence="2">Phosphotransferase</fullName>
    </submittedName>
</protein>
<feature type="domain" description="Aminoglycoside phosphotransferase" evidence="1">
    <location>
        <begin position="47"/>
        <end position="216"/>
    </location>
</feature>
<evidence type="ECO:0000259" key="1">
    <source>
        <dbReference type="Pfam" id="PF01636"/>
    </source>
</evidence>
<evidence type="ECO:0000313" key="3">
    <source>
        <dbReference type="Proteomes" id="UP000598146"/>
    </source>
</evidence>
<accession>A0A931FX95</accession>
<dbReference type="Proteomes" id="UP000598146">
    <property type="component" value="Unassembled WGS sequence"/>
</dbReference>
<dbReference type="Pfam" id="PF01636">
    <property type="entry name" value="APH"/>
    <property type="match status" value="1"/>
</dbReference>
<sequence length="289" mass="31674">MGAGSFHWAVADRFVKVDDLGFDGPDAAFDRLRRSLETALALRLDFVLAPIPAAGGEVVRRLTDRYAVSVFPLLHGVSGEFAPHPPADRPAVVDMLAALHRTAVPVAPHADLLLPGRDRLEAVLRETGRPWDNGPYAEPARRVLAEHASKVEDWLAHFDRLAAIVGADRTGWVVTHGEPHPGNFLRTATGTLLIDWDTVRVAPPERDLWMLTAGFADMLGVEAAGDDEAVLGRYRELTGHTISADALALYRRWWELADVAVYAGELRRPHRESADLAASLTYLTGYLQS</sequence>